<evidence type="ECO:0000256" key="2">
    <source>
        <dbReference type="ARBA" id="ARBA00004603"/>
    </source>
</evidence>
<keyword evidence="4" id="KW-0268">Exocytosis</keyword>
<evidence type="ECO:0000259" key="10">
    <source>
        <dbReference type="PROSITE" id="PS51259"/>
    </source>
</evidence>
<proteinExistence type="inferred from homology"/>
<dbReference type="SUPFAM" id="SSF49562">
    <property type="entry name" value="C2 domain (Calcium/lipid-binding domain, CaLB)"/>
    <property type="match status" value="2"/>
</dbReference>
<dbReference type="GO" id="GO:0099503">
    <property type="term" value="C:secretory vesicle"/>
    <property type="evidence" value="ECO:0007669"/>
    <property type="project" value="TreeGrafter"/>
</dbReference>
<evidence type="ECO:0000313" key="11">
    <source>
        <dbReference type="EMBL" id="CAD2137157.1"/>
    </source>
</evidence>
<dbReference type="InterPro" id="IPR035892">
    <property type="entry name" value="C2_domain_sf"/>
</dbReference>
<dbReference type="PROSITE" id="PS50004">
    <property type="entry name" value="C2"/>
    <property type="match status" value="2"/>
</dbReference>
<keyword evidence="6" id="KW-0967">Endosome</keyword>
<dbReference type="Gene3D" id="1.10.357.50">
    <property type="match status" value="1"/>
</dbReference>
<gene>
    <name evidence="11" type="ORF">MENT_LOCUS5338</name>
</gene>
<feature type="region of interest" description="Disordered" evidence="7">
    <location>
        <begin position="235"/>
        <end position="276"/>
    </location>
</feature>
<feature type="compositionally biased region" description="Polar residues" evidence="7">
    <location>
        <begin position="1301"/>
        <end position="1315"/>
    </location>
</feature>
<dbReference type="Pfam" id="PF00168">
    <property type="entry name" value="C2"/>
    <property type="match status" value="3"/>
</dbReference>
<dbReference type="PANTHER" id="PTHR45999">
    <property type="entry name" value="UNC-13-4A, ISOFORM B"/>
    <property type="match status" value="1"/>
</dbReference>
<dbReference type="GO" id="GO:0005770">
    <property type="term" value="C:late endosome"/>
    <property type="evidence" value="ECO:0007669"/>
    <property type="project" value="UniProtKB-SubCell"/>
</dbReference>
<dbReference type="InterPro" id="IPR052095">
    <property type="entry name" value="UNC-13_domain"/>
</dbReference>
<evidence type="ECO:0000256" key="7">
    <source>
        <dbReference type="SAM" id="MobiDB-lite"/>
    </source>
</evidence>
<evidence type="ECO:0000256" key="3">
    <source>
        <dbReference type="ARBA" id="ARBA00005823"/>
    </source>
</evidence>
<feature type="region of interest" description="Disordered" evidence="7">
    <location>
        <begin position="1279"/>
        <end position="1315"/>
    </location>
</feature>
<dbReference type="SMART" id="SM00239">
    <property type="entry name" value="C2"/>
    <property type="match status" value="2"/>
</dbReference>
<dbReference type="InterPro" id="IPR000008">
    <property type="entry name" value="C2_dom"/>
</dbReference>
<dbReference type="PANTHER" id="PTHR45999:SF9">
    <property type="entry name" value="BAI1-ASSOCIATED PROTEIN 3"/>
    <property type="match status" value="1"/>
</dbReference>
<protein>
    <submittedName>
        <fullName evidence="11">Uncharacterized protein</fullName>
    </submittedName>
</protein>
<dbReference type="PROSITE" id="PS51259">
    <property type="entry name" value="MHD2"/>
    <property type="match status" value="1"/>
</dbReference>
<evidence type="ECO:0000256" key="6">
    <source>
        <dbReference type="ARBA" id="ARBA00022753"/>
    </source>
</evidence>
<evidence type="ECO:0000259" key="9">
    <source>
        <dbReference type="PROSITE" id="PS51258"/>
    </source>
</evidence>
<feature type="domain" description="MHD1" evidence="9">
    <location>
        <begin position="773"/>
        <end position="901"/>
    </location>
</feature>
<feature type="compositionally biased region" description="Low complexity" evidence="7">
    <location>
        <begin position="1284"/>
        <end position="1300"/>
    </location>
</feature>
<evidence type="ECO:0000256" key="5">
    <source>
        <dbReference type="ARBA" id="ARBA00022490"/>
    </source>
</evidence>
<feature type="domain" description="MHD2" evidence="10">
    <location>
        <begin position="1034"/>
        <end position="1143"/>
    </location>
</feature>
<dbReference type="PROSITE" id="PS51258">
    <property type="entry name" value="MHD1"/>
    <property type="match status" value="1"/>
</dbReference>
<dbReference type="EMBL" id="CAJEWN010000019">
    <property type="protein sequence ID" value="CAD2137157.1"/>
    <property type="molecule type" value="Genomic_DNA"/>
</dbReference>
<evidence type="ECO:0000259" key="8">
    <source>
        <dbReference type="PROSITE" id="PS50004"/>
    </source>
</evidence>
<feature type="domain" description="C2" evidence="8">
    <location>
        <begin position="1158"/>
        <end position="1283"/>
    </location>
</feature>
<dbReference type="CDD" id="cd04009">
    <property type="entry name" value="C2B_Munc13-like"/>
    <property type="match status" value="1"/>
</dbReference>
<organism evidence="11 12">
    <name type="scientific">Meloidogyne enterolobii</name>
    <name type="common">Root-knot nematode worm</name>
    <name type="synonym">Meloidogyne mayaguensis</name>
    <dbReference type="NCBI Taxonomy" id="390850"/>
    <lineage>
        <taxon>Eukaryota</taxon>
        <taxon>Metazoa</taxon>
        <taxon>Ecdysozoa</taxon>
        <taxon>Nematoda</taxon>
        <taxon>Chromadorea</taxon>
        <taxon>Rhabditida</taxon>
        <taxon>Tylenchina</taxon>
        <taxon>Tylenchomorpha</taxon>
        <taxon>Tylenchoidea</taxon>
        <taxon>Meloidogynidae</taxon>
        <taxon>Meloidogyninae</taxon>
        <taxon>Meloidogyne</taxon>
    </lineage>
</organism>
<evidence type="ECO:0000256" key="4">
    <source>
        <dbReference type="ARBA" id="ARBA00022483"/>
    </source>
</evidence>
<evidence type="ECO:0000313" key="12">
    <source>
        <dbReference type="Proteomes" id="UP000580250"/>
    </source>
</evidence>
<reference evidence="11 12" key="1">
    <citation type="submission" date="2020-08" db="EMBL/GenBank/DDBJ databases">
        <authorList>
            <person name="Koutsovoulos G."/>
            <person name="Danchin GJ E."/>
        </authorList>
    </citation>
    <scope>NUCLEOTIDE SEQUENCE [LARGE SCALE GENOMIC DNA]</scope>
</reference>
<dbReference type="OrthoDB" id="7976202at2759"/>
<dbReference type="Proteomes" id="UP000580250">
    <property type="component" value="Unassembled WGS sequence"/>
</dbReference>
<evidence type="ECO:0000256" key="1">
    <source>
        <dbReference type="ARBA" id="ARBA00004496"/>
    </source>
</evidence>
<dbReference type="InterPro" id="IPR014772">
    <property type="entry name" value="Munc13_dom-2"/>
</dbReference>
<sequence length="1365" mass="155646">MSEWKRKTSSSSATSVGRIQTWARGQINRAAGYIRQVSRDFAASFDEEEENAGRVRERREIVQASDGHFFERLTVGDDVDLSAILPSKYIEANNAELLIDTKKPIKNSITSSKQLTERFGQFSLRPPSKDVEQQKKHMNDLYLETVYTILHRIGKKESSVSVGSVGGVSGEEQLLQYAKSAFQIDEKTHKALVEKALSEKPPILLLNVLLLEARDLIAKDIDGFSDPFVMLGVIPSSSKGGEDEQHEATNATGGSQDSPEEEQNNNNSSGKPPQHRRVLQRLSGSFRRKAFPGASRREKLEAAFEQTGDGIPARIIKASSVQKKTLNPKWNEKFQFVVGDCTDRFHLDIWDHDDENRSVLDVVSSLNQVQGLKGLGRYFKEVTQSARASSGGGGCAGGDGLVDDFLGSLTFSLGEIPSTGVEQWFNLEKRSEKSEVSGQIKLKMWLSTREEHRLSSTEEQRNDDFIFLDDDADGLVDVQQHKDLLRQFALYEIGRKGDPVCAFRGQLPDLALLILHQHAIQSDLTELHQMMCQWLAYIQMIGMGISFELIYETFSKLVGKWKPMELDKDEEYVLADSLLQFSEFCRSAILRHRLRIRVRSGSRRRSPSPKRSELESFGEMLKCYKLVRESPVFAHLVPYQTHFRTEMRELLEKSANLHFNAILLNIEEINKIENNSKNKENNAINRLYLLIHSLNTTLERSSKFEDIFKQEMSEIVNYADIGYCTFDLLLYEHIISELMSEGCSDLRAITQLCHHEENSNNIEDEQQILLPILLVHLALNEFSGYRNILMTGTTGHFQYRMEQLDWSAHFDRAIQRWLEFAQVHAFSRLDLSLNLDCQSPIILINNDIRQTVSAMDACHILEQLLFIWERLRVENMQLRASLTTRLVIKLIKKISSVFSRLTRLLCKISKHFTDQIIMRRPFDFGSLNKQQNIVEQLTSEQIDHFTALVNSCEQVRRCLACADRLKLDEIEGDGCYDNERSSMRAHIEQQLDNCSQNIVEQIESLIDQFVRRQIAKYKKAIFHLVWSPSACPTDDCLKPLIKLLDGELSIVHRCLLHRNFTRVMYSQVHLLLKLFQECVNENIGQEPVFYRRLTDALAILLDFFHADGKGISVESFAQSLDYRQFHEQISIYQMSTENLIELYYSELIKAQEEVTECKYGILNLRAYFNPNSQLLVIEVLSAKQIIPLDSNGLSDPYVVIELLPKVHFPDINNAKTKVVSSCLNPVFGETFEFNVPSFLPPCALAHFVIMDHDFLKSNDFAGEAFLDLRQVPGFATDKISSSGQSNLNNRNEQINRNTRQIKANNSSSVTNNPLSRTGSTLPLQFNLVLTHPSSRVTNPTIMAVLASRKEDKEADEFIRSLSATY</sequence>
<dbReference type="GO" id="GO:0006887">
    <property type="term" value="P:exocytosis"/>
    <property type="evidence" value="ECO:0007669"/>
    <property type="project" value="UniProtKB-KW"/>
</dbReference>
<comment type="similarity">
    <text evidence="3">Belongs to the unc-13 family.</text>
</comment>
<comment type="subcellular location">
    <subcellularLocation>
        <location evidence="1">Cytoplasm</location>
    </subcellularLocation>
    <subcellularLocation>
        <location evidence="2">Late endosome</location>
    </subcellularLocation>
</comment>
<accession>A0A6V7TWJ2</accession>
<keyword evidence="5" id="KW-0963">Cytoplasm</keyword>
<name>A0A6V7TWJ2_MELEN</name>
<feature type="domain" description="C2" evidence="8">
    <location>
        <begin position="187"/>
        <end position="386"/>
    </location>
</feature>
<dbReference type="Gene3D" id="2.60.40.150">
    <property type="entry name" value="C2 domain"/>
    <property type="match status" value="2"/>
</dbReference>
<dbReference type="InterPro" id="IPR014770">
    <property type="entry name" value="Munc13_1"/>
</dbReference>
<comment type="caution">
    <text evidence="11">The sequence shown here is derived from an EMBL/GenBank/DDBJ whole genome shotgun (WGS) entry which is preliminary data.</text>
</comment>